<evidence type="ECO:0000313" key="1">
    <source>
        <dbReference type="EMBL" id="KAH6940017.1"/>
    </source>
</evidence>
<dbReference type="EMBL" id="CM023482">
    <property type="protein sequence ID" value="KAH6940017.1"/>
    <property type="molecule type" value="Genomic_DNA"/>
</dbReference>
<proteinExistence type="predicted"/>
<comment type="caution">
    <text evidence="1">The sequence shown here is derived from an EMBL/GenBank/DDBJ whole genome shotgun (WGS) entry which is preliminary data.</text>
</comment>
<reference evidence="1" key="1">
    <citation type="submission" date="2020-05" db="EMBL/GenBank/DDBJ databases">
        <title>Large-scale comparative analyses of tick genomes elucidate their genetic diversity and vector capacities.</title>
        <authorList>
            <person name="Jia N."/>
            <person name="Wang J."/>
            <person name="Shi W."/>
            <person name="Du L."/>
            <person name="Sun Y."/>
            <person name="Zhan W."/>
            <person name="Jiang J."/>
            <person name="Wang Q."/>
            <person name="Zhang B."/>
            <person name="Ji P."/>
            <person name="Sakyi L.B."/>
            <person name="Cui X."/>
            <person name="Yuan T."/>
            <person name="Jiang B."/>
            <person name="Yang W."/>
            <person name="Lam T.T.-Y."/>
            <person name="Chang Q."/>
            <person name="Ding S."/>
            <person name="Wang X."/>
            <person name="Zhu J."/>
            <person name="Ruan X."/>
            <person name="Zhao L."/>
            <person name="Wei J."/>
            <person name="Que T."/>
            <person name="Du C."/>
            <person name="Cheng J."/>
            <person name="Dai P."/>
            <person name="Han X."/>
            <person name="Huang E."/>
            <person name="Gao Y."/>
            <person name="Liu J."/>
            <person name="Shao H."/>
            <person name="Ye R."/>
            <person name="Li L."/>
            <person name="Wei W."/>
            <person name="Wang X."/>
            <person name="Wang C."/>
            <person name="Yang T."/>
            <person name="Huo Q."/>
            <person name="Li W."/>
            <person name="Guo W."/>
            <person name="Chen H."/>
            <person name="Zhou L."/>
            <person name="Ni X."/>
            <person name="Tian J."/>
            <person name="Zhou Y."/>
            <person name="Sheng Y."/>
            <person name="Liu T."/>
            <person name="Pan Y."/>
            <person name="Xia L."/>
            <person name="Li J."/>
            <person name="Zhao F."/>
            <person name="Cao W."/>
        </authorList>
    </citation>
    <scope>NUCLEOTIDE SEQUENCE</scope>
    <source>
        <strain evidence="1">Hyas-2018</strain>
    </source>
</reference>
<keyword evidence="2" id="KW-1185">Reference proteome</keyword>
<protein>
    <submittedName>
        <fullName evidence="1">Uncharacterized protein</fullName>
    </submittedName>
</protein>
<accession>A0ACB7T129</accession>
<sequence>MTSRTKKPGQHQFSAAYVISRSRDSAADRVALQGRLFSVVVPRTTQLRATGGNSPLRPLTAAAARFRFNFRYPPASGPPSEFPCLGLRFLCIE</sequence>
<gene>
    <name evidence="1" type="ORF">HPB50_024019</name>
</gene>
<dbReference type="Proteomes" id="UP000821845">
    <property type="component" value="Chromosome 2"/>
</dbReference>
<name>A0ACB7T129_HYAAI</name>
<evidence type="ECO:0000313" key="2">
    <source>
        <dbReference type="Proteomes" id="UP000821845"/>
    </source>
</evidence>
<organism evidence="1 2">
    <name type="scientific">Hyalomma asiaticum</name>
    <name type="common">Tick</name>
    <dbReference type="NCBI Taxonomy" id="266040"/>
    <lineage>
        <taxon>Eukaryota</taxon>
        <taxon>Metazoa</taxon>
        <taxon>Ecdysozoa</taxon>
        <taxon>Arthropoda</taxon>
        <taxon>Chelicerata</taxon>
        <taxon>Arachnida</taxon>
        <taxon>Acari</taxon>
        <taxon>Parasitiformes</taxon>
        <taxon>Ixodida</taxon>
        <taxon>Ixodoidea</taxon>
        <taxon>Ixodidae</taxon>
        <taxon>Hyalomminae</taxon>
        <taxon>Hyalomma</taxon>
    </lineage>
</organism>